<sequence length="334" mass="39331">MATDGSQQGPQRELVPTGEDSTHRAPSPAGPAWHTRGSGSIEWTPQEDMRLLDLVARYGRKWQKIQEHFNIGHSRGNYAECNATNMPSSGAREPRLRTSIELYRRFEKLYSDRIYHKGRWTKDEDRRLLDLIKEHGTQWVTISRILGTRSERQCRQRWIYTLRIRQLYEQSPQRQKGGGSVSAARSSLPQLRRGRWTKEEDEQLRRIVKELGGYPVPSWVLVSQRLGTRTDSQCCYRWHQYHSESARYRGTHPWSLEDDRIIWDHCRAIDKLRDSKRLDSEVNYDWSKLSHQLSIPQPTQAIRSRKYMLYRAAKRVAEARIDVDSTEGFEMVHR</sequence>
<evidence type="ECO:0000313" key="1">
    <source>
        <dbReference type="EMBL" id="KAJ1677473.1"/>
    </source>
</evidence>
<feature type="non-terminal residue" evidence="1">
    <location>
        <position position="334"/>
    </location>
</feature>
<keyword evidence="2" id="KW-1185">Reference proteome</keyword>
<dbReference type="EMBL" id="JAMZIH010002393">
    <property type="protein sequence ID" value="KAJ1677473.1"/>
    <property type="molecule type" value="Genomic_DNA"/>
</dbReference>
<comment type="caution">
    <text evidence="1">The sequence shown here is derived from an EMBL/GenBank/DDBJ whole genome shotgun (WGS) entry which is preliminary data.</text>
</comment>
<evidence type="ECO:0000313" key="2">
    <source>
        <dbReference type="Proteomes" id="UP001145114"/>
    </source>
</evidence>
<accession>A0ACC1HLQ9</accession>
<name>A0ACC1HLQ9_9FUNG</name>
<reference evidence="1" key="1">
    <citation type="submission" date="2022-06" db="EMBL/GenBank/DDBJ databases">
        <title>Phylogenomic reconstructions and comparative analyses of Kickxellomycotina fungi.</title>
        <authorList>
            <person name="Reynolds N.K."/>
            <person name="Stajich J.E."/>
            <person name="Barry K."/>
            <person name="Grigoriev I.V."/>
            <person name="Crous P."/>
            <person name="Smith M.E."/>
        </authorList>
    </citation>
    <scope>NUCLEOTIDE SEQUENCE</scope>
    <source>
        <strain evidence="1">RSA 2271</strain>
    </source>
</reference>
<proteinExistence type="predicted"/>
<organism evidence="1 2">
    <name type="scientific">Spiromyces aspiralis</name>
    <dbReference type="NCBI Taxonomy" id="68401"/>
    <lineage>
        <taxon>Eukaryota</taxon>
        <taxon>Fungi</taxon>
        <taxon>Fungi incertae sedis</taxon>
        <taxon>Zoopagomycota</taxon>
        <taxon>Kickxellomycotina</taxon>
        <taxon>Kickxellomycetes</taxon>
        <taxon>Kickxellales</taxon>
        <taxon>Kickxellaceae</taxon>
        <taxon>Spiromyces</taxon>
    </lineage>
</organism>
<dbReference type="Proteomes" id="UP001145114">
    <property type="component" value="Unassembled WGS sequence"/>
</dbReference>
<protein>
    <submittedName>
        <fullName evidence="1">Myb- protein B</fullName>
    </submittedName>
</protein>
<gene>
    <name evidence="1" type="primary">MYBL2</name>
    <name evidence="1" type="ORF">EV182_006094</name>
</gene>